<dbReference type="EMBL" id="LR797345">
    <property type="protein sequence ID" value="CAB4204441.1"/>
    <property type="molecule type" value="Genomic_DNA"/>
</dbReference>
<evidence type="ECO:0000313" key="1">
    <source>
        <dbReference type="EMBL" id="CAB4174487.1"/>
    </source>
</evidence>
<dbReference type="EMBL" id="LR797086">
    <property type="protein sequence ID" value="CAB4186297.1"/>
    <property type="molecule type" value="Genomic_DNA"/>
</dbReference>
<protein>
    <submittedName>
        <fullName evidence="2">Uncharacterized protein</fullName>
    </submittedName>
</protein>
<evidence type="ECO:0000313" key="2">
    <source>
        <dbReference type="EMBL" id="CAB4186297.1"/>
    </source>
</evidence>
<name>A0A6J5QUP5_9CAUD</name>
<organism evidence="2">
    <name type="scientific">uncultured Caudovirales phage</name>
    <dbReference type="NCBI Taxonomy" id="2100421"/>
    <lineage>
        <taxon>Viruses</taxon>
        <taxon>Duplodnaviria</taxon>
        <taxon>Heunggongvirae</taxon>
        <taxon>Uroviricota</taxon>
        <taxon>Caudoviricetes</taxon>
        <taxon>Peduoviridae</taxon>
        <taxon>Maltschvirus</taxon>
        <taxon>Maltschvirus maltsch</taxon>
    </lineage>
</organism>
<accession>A0A6J5QUP5</accession>
<reference evidence="2" key="1">
    <citation type="submission" date="2020-05" db="EMBL/GenBank/DDBJ databases">
        <authorList>
            <person name="Chiriac C."/>
            <person name="Salcher M."/>
            <person name="Ghai R."/>
            <person name="Kavagutti S V."/>
        </authorList>
    </citation>
    <scope>NUCLEOTIDE SEQUENCE</scope>
</reference>
<evidence type="ECO:0000313" key="3">
    <source>
        <dbReference type="EMBL" id="CAB4204441.1"/>
    </source>
</evidence>
<dbReference type="EMBL" id="LR796921">
    <property type="protein sequence ID" value="CAB4174487.1"/>
    <property type="molecule type" value="Genomic_DNA"/>
</dbReference>
<sequence length="166" mass="19037">MRHEISIGSAFGKLTVIEQEGVSANGALMWKCCCECGSVKLYRSGRLRSGYSTGCGCSKGNNLKTHGLGKPPEYMVWWGMKNRCNRKQDKQYKNYGGRGIKVCERWENSFSSFIEDMGKRPFEKAQINRINNNGNYEPSNCEWTTQSENQKNRRVFRRKKNGTIDI</sequence>
<gene>
    <name evidence="2" type="ORF">UFOVP1138_64</name>
    <name evidence="3" type="ORF">UFOVP1394_61</name>
    <name evidence="1" type="ORF">UFOVP975_56</name>
</gene>
<proteinExistence type="predicted"/>